<dbReference type="Proteomes" id="UP000236333">
    <property type="component" value="Unassembled WGS sequence"/>
</dbReference>
<dbReference type="Gene3D" id="3.30.70.1230">
    <property type="entry name" value="Nucleotide cyclase"/>
    <property type="match status" value="1"/>
</dbReference>
<dbReference type="InterPro" id="IPR001054">
    <property type="entry name" value="A/G_cyclase"/>
</dbReference>
<dbReference type="PROSITE" id="PS50125">
    <property type="entry name" value="GUANYLATE_CYCLASE_2"/>
    <property type="match status" value="1"/>
</dbReference>
<dbReference type="SUPFAM" id="SSF55073">
    <property type="entry name" value="Nucleotide cyclase"/>
    <property type="match status" value="1"/>
</dbReference>
<dbReference type="EMBL" id="PGGS01000088">
    <property type="protein sequence ID" value="PNH09490.1"/>
    <property type="molecule type" value="Genomic_DNA"/>
</dbReference>
<dbReference type="AlphaFoldDB" id="A0A2J8AAD9"/>
<evidence type="ECO:0000313" key="3">
    <source>
        <dbReference type="Proteomes" id="UP000236333"/>
    </source>
</evidence>
<dbReference type="OrthoDB" id="545881at2759"/>
<comment type="caution">
    <text evidence="2">The sequence shown here is derived from an EMBL/GenBank/DDBJ whole genome shotgun (WGS) entry which is preliminary data.</text>
</comment>
<dbReference type="Pfam" id="PF00211">
    <property type="entry name" value="Guanylate_cyc"/>
    <property type="match status" value="1"/>
</dbReference>
<accession>A0A2J8AAD9</accession>
<dbReference type="InterPro" id="IPR029787">
    <property type="entry name" value="Nucleotide_cyclase"/>
</dbReference>
<keyword evidence="3" id="KW-1185">Reference proteome</keyword>
<name>A0A2J8AAD9_9CHLO</name>
<dbReference type="GO" id="GO:0035556">
    <property type="term" value="P:intracellular signal transduction"/>
    <property type="evidence" value="ECO:0007669"/>
    <property type="project" value="InterPro"/>
</dbReference>
<sequence>MQGAMLTAAWPEGFLEHELTEEVWEEGVLVKRGLRLRIGIDWGPVAVRLVPRTGRLDYVGRPMNRAARIAARAKAATVLASGAAWAVARPSLGARVAASPLGALALKGVRENVELWALRAR</sequence>
<proteinExistence type="predicted"/>
<feature type="domain" description="Guanylate cyclase" evidence="1">
    <location>
        <begin position="33"/>
        <end position="70"/>
    </location>
</feature>
<gene>
    <name evidence="2" type="ORF">TSOC_003876</name>
</gene>
<dbReference type="InterPro" id="IPR050697">
    <property type="entry name" value="Adenylyl/Guanylyl_Cyclase_3/4"/>
</dbReference>
<organism evidence="2 3">
    <name type="scientific">Tetrabaena socialis</name>
    <dbReference type="NCBI Taxonomy" id="47790"/>
    <lineage>
        <taxon>Eukaryota</taxon>
        <taxon>Viridiplantae</taxon>
        <taxon>Chlorophyta</taxon>
        <taxon>core chlorophytes</taxon>
        <taxon>Chlorophyceae</taxon>
        <taxon>CS clade</taxon>
        <taxon>Chlamydomonadales</taxon>
        <taxon>Tetrabaenaceae</taxon>
        <taxon>Tetrabaena</taxon>
    </lineage>
</organism>
<dbReference type="PANTHER" id="PTHR43081:SF1">
    <property type="entry name" value="ADENYLATE CYCLASE, TERMINAL-DIFFERENTIATION SPECIFIC"/>
    <property type="match status" value="1"/>
</dbReference>
<evidence type="ECO:0000259" key="1">
    <source>
        <dbReference type="PROSITE" id="PS50125"/>
    </source>
</evidence>
<protein>
    <submittedName>
        <fullName evidence="2">Adenylate cyclase</fullName>
    </submittedName>
</protein>
<evidence type="ECO:0000313" key="2">
    <source>
        <dbReference type="EMBL" id="PNH09490.1"/>
    </source>
</evidence>
<dbReference type="PANTHER" id="PTHR43081">
    <property type="entry name" value="ADENYLATE CYCLASE, TERMINAL-DIFFERENTIATION SPECIFIC-RELATED"/>
    <property type="match status" value="1"/>
</dbReference>
<dbReference type="GO" id="GO:0009190">
    <property type="term" value="P:cyclic nucleotide biosynthetic process"/>
    <property type="evidence" value="ECO:0007669"/>
    <property type="project" value="InterPro"/>
</dbReference>
<reference evidence="2 3" key="1">
    <citation type="journal article" date="2017" name="Mol. Biol. Evol.">
        <title>The 4-celled Tetrabaena socialis nuclear genome reveals the essential components for genetic control of cell number at the origin of multicellularity in the volvocine lineage.</title>
        <authorList>
            <person name="Featherston J."/>
            <person name="Arakaki Y."/>
            <person name="Hanschen E.R."/>
            <person name="Ferris P.J."/>
            <person name="Michod R.E."/>
            <person name="Olson B.J.S.C."/>
            <person name="Nozaki H."/>
            <person name="Durand P.M."/>
        </authorList>
    </citation>
    <scope>NUCLEOTIDE SEQUENCE [LARGE SCALE GENOMIC DNA]</scope>
    <source>
        <strain evidence="2 3">NIES-571</strain>
    </source>
</reference>